<dbReference type="PROSITE" id="PS01124">
    <property type="entry name" value="HTH_ARAC_FAMILY_2"/>
    <property type="match status" value="1"/>
</dbReference>
<dbReference type="EMBL" id="JACONW010000125">
    <property type="protein sequence ID" value="MBC3952214.1"/>
    <property type="molecule type" value="Genomic_DNA"/>
</dbReference>
<sequence>MDNPLHDVNDGLDEPVTGGLTPDRLALVKQLITADLSKKVSVPFLAASCELTRSHFSRSFKRSTGMSPQEWIRNQRIEQAKQLIKDSEMTLTQISAECGFCDQAHFSHMFSKTEGTNPARWRGDERKLKAASQRQYSRNSRHIWTLEINPASVATANGSRPKDSNPLCS</sequence>
<proteinExistence type="predicted"/>
<evidence type="ECO:0000256" key="1">
    <source>
        <dbReference type="ARBA" id="ARBA00004496"/>
    </source>
</evidence>
<dbReference type="SUPFAM" id="SSF46689">
    <property type="entry name" value="Homeodomain-like"/>
    <property type="match status" value="2"/>
</dbReference>
<dbReference type="Pfam" id="PF12833">
    <property type="entry name" value="HTH_18"/>
    <property type="match status" value="1"/>
</dbReference>
<comment type="function">
    <text evidence="5">Regulatory protein of the TOL plasmid xyl operons. XylS activates the xylXYZLTEGFJQKIH operon required for the degradation of toluene, m-xylene and p-xylene.</text>
</comment>
<keyword evidence="2" id="KW-0805">Transcription regulation</keyword>
<gene>
    <name evidence="7" type="ORF">H8S59_20765</name>
</gene>
<comment type="caution">
    <text evidence="7">The sequence shown here is derived from an EMBL/GenBank/DDBJ whole genome shotgun (WGS) entry which is preliminary data.</text>
</comment>
<feature type="domain" description="HTH araC/xylS-type" evidence="6">
    <location>
        <begin position="26"/>
        <end position="124"/>
    </location>
</feature>
<dbReference type="PANTHER" id="PTHR46796">
    <property type="entry name" value="HTH-TYPE TRANSCRIPTIONAL ACTIVATOR RHAS-RELATED"/>
    <property type="match status" value="1"/>
</dbReference>
<dbReference type="PROSITE" id="PS00041">
    <property type="entry name" value="HTH_ARAC_FAMILY_1"/>
    <property type="match status" value="1"/>
</dbReference>
<dbReference type="Proteomes" id="UP000651852">
    <property type="component" value="Unassembled WGS sequence"/>
</dbReference>
<dbReference type="PANTHER" id="PTHR46796:SF14">
    <property type="entry name" value="TRANSCRIPTIONAL REGULATORY PROTEIN"/>
    <property type="match status" value="1"/>
</dbReference>
<organism evidence="7 8">
    <name type="scientific">Pseudomonas folii</name>
    <dbReference type="NCBI Taxonomy" id="2762593"/>
    <lineage>
        <taxon>Bacteria</taxon>
        <taxon>Pseudomonadati</taxon>
        <taxon>Pseudomonadota</taxon>
        <taxon>Gammaproteobacteria</taxon>
        <taxon>Pseudomonadales</taxon>
        <taxon>Pseudomonadaceae</taxon>
        <taxon>Pseudomonas</taxon>
    </lineage>
</organism>
<evidence type="ECO:0000256" key="4">
    <source>
        <dbReference type="ARBA" id="ARBA00023163"/>
    </source>
</evidence>
<protein>
    <submittedName>
        <fullName evidence="7">Helix-turn-helix transcriptional regulator</fullName>
    </submittedName>
</protein>
<dbReference type="SMART" id="SM00342">
    <property type="entry name" value="HTH_ARAC"/>
    <property type="match status" value="1"/>
</dbReference>
<dbReference type="Gene3D" id="1.10.10.60">
    <property type="entry name" value="Homeodomain-like"/>
    <property type="match status" value="2"/>
</dbReference>
<dbReference type="InterPro" id="IPR018062">
    <property type="entry name" value="HTH_AraC-typ_CS"/>
</dbReference>
<evidence type="ECO:0000313" key="8">
    <source>
        <dbReference type="Proteomes" id="UP000651852"/>
    </source>
</evidence>
<accession>A0ABR7B4Y8</accession>
<keyword evidence="3" id="KW-0238">DNA-binding</keyword>
<dbReference type="InterPro" id="IPR050204">
    <property type="entry name" value="AraC_XylS_family_regulators"/>
</dbReference>
<keyword evidence="4" id="KW-0804">Transcription</keyword>
<comment type="subcellular location">
    <subcellularLocation>
        <location evidence="1">Cytoplasm</location>
    </subcellularLocation>
</comment>
<reference evidence="7 8" key="1">
    <citation type="submission" date="2020-08" db="EMBL/GenBank/DDBJ databases">
        <title>Putative novel bacterial strains isolated from necrotic wheat leaf tissues caused by Xanthomonas translucens.</title>
        <authorList>
            <person name="Tambong J.T."/>
        </authorList>
    </citation>
    <scope>NUCLEOTIDE SEQUENCE [LARGE SCALE GENOMIC DNA]</scope>
    <source>
        <strain evidence="7 8">DOAB 1069</strain>
    </source>
</reference>
<name>A0ABR7B4Y8_9PSED</name>
<dbReference type="InterPro" id="IPR009057">
    <property type="entry name" value="Homeodomain-like_sf"/>
</dbReference>
<evidence type="ECO:0000256" key="5">
    <source>
        <dbReference type="ARBA" id="ARBA00037345"/>
    </source>
</evidence>
<dbReference type="RefSeq" id="WP_187522651.1">
    <property type="nucleotide sequence ID" value="NZ_JACONW010000125.1"/>
</dbReference>
<evidence type="ECO:0000259" key="6">
    <source>
        <dbReference type="PROSITE" id="PS01124"/>
    </source>
</evidence>
<evidence type="ECO:0000256" key="2">
    <source>
        <dbReference type="ARBA" id="ARBA00023015"/>
    </source>
</evidence>
<evidence type="ECO:0000313" key="7">
    <source>
        <dbReference type="EMBL" id="MBC3952214.1"/>
    </source>
</evidence>
<keyword evidence="8" id="KW-1185">Reference proteome</keyword>
<evidence type="ECO:0000256" key="3">
    <source>
        <dbReference type="ARBA" id="ARBA00023125"/>
    </source>
</evidence>
<dbReference type="InterPro" id="IPR018060">
    <property type="entry name" value="HTH_AraC"/>
</dbReference>